<keyword evidence="5" id="KW-0547">Nucleotide-binding</keyword>
<dbReference type="Pfam" id="PF14484">
    <property type="entry name" value="FISNA"/>
    <property type="match status" value="1"/>
</dbReference>
<dbReference type="Gene3D" id="3.80.10.10">
    <property type="entry name" value="Ribonuclease Inhibitor"/>
    <property type="match status" value="1"/>
</dbReference>
<evidence type="ECO:0000256" key="3">
    <source>
        <dbReference type="ARBA" id="ARBA00022614"/>
    </source>
</evidence>
<dbReference type="PROSITE" id="PS51450">
    <property type="entry name" value="LRR"/>
    <property type="match status" value="1"/>
</dbReference>
<dbReference type="SUPFAM" id="SSF52540">
    <property type="entry name" value="P-loop containing nucleoside triphosphate hydrolases"/>
    <property type="match status" value="1"/>
</dbReference>
<feature type="domain" description="NACHT" evidence="7">
    <location>
        <begin position="90"/>
        <end position="222"/>
    </location>
</feature>
<name>A0A0P7UD66_SCLFO</name>
<evidence type="ECO:0000256" key="2">
    <source>
        <dbReference type="ARBA" id="ARBA00022490"/>
    </source>
</evidence>
<dbReference type="InterPro" id="IPR041075">
    <property type="entry name" value="NOD1/2_WH"/>
</dbReference>
<gene>
    <name evidence="8" type="ORF">Z043_125599</name>
</gene>
<dbReference type="GO" id="GO:0005524">
    <property type="term" value="F:ATP binding"/>
    <property type="evidence" value="ECO:0007669"/>
    <property type="project" value="UniProtKB-KW"/>
</dbReference>
<dbReference type="InterPro" id="IPR032675">
    <property type="entry name" value="LRR_dom_sf"/>
</dbReference>
<dbReference type="EMBL" id="JARO02019231">
    <property type="protein sequence ID" value="KPP56751.1"/>
    <property type="molecule type" value="Genomic_DNA"/>
</dbReference>
<dbReference type="PROSITE" id="PS50837">
    <property type="entry name" value="NACHT"/>
    <property type="match status" value="1"/>
</dbReference>
<dbReference type="Pfam" id="PF05729">
    <property type="entry name" value="NACHT"/>
    <property type="match status" value="1"/>
</dbReference>
<dbReference type="InterPro" id="IPR029495">
    <property type="entry name" value="NACHT-assoc"/>
</dbReference>
<organism evidence="8 9">
    <name type="scientific">Scleropages formosus</name>
    <name type="common">Asian bonytongue</name>
    <name type="synonym">Osteoglossum formosum</name>
    <dbReference type="NCBI Taxonomy" id="113540"/>
    <lineage>
        <taxon>Eukaryota</taxon>
        <taxon>Metazoa</taxon>
        <taxon>Chordata</taxon>
        <taxon>Craniata</taxon>
        <taxon>Vertebrata</taxon>
        <taxon>Euteleostomi</taxon>
        <taxon>Actinopterygii</taxon>
        <taxon>Neopterygii</taxon>
        <taxon>Teleostei</taxon>
        <taxon>Osteoglossocephala</taxon>
        <taxon>Osteoglossomorpha</taxon>
        <taxon>Osteoglossiformes</taxon>
        <taxon>Osteoglossidae</taxon>
        <taxon>Scleropages</taxon>
    </lineage>
</organism>
<evidence type="ECO:0000256" key="6">
    <source>
        <dbReference type="ARBA" id="ARBA00022840"/>
    </source>
</evidence>
<dbReference type="Pfam" id="PF17776">
    <property type="entry name" value="NLRC4_HD2"/>
    <property type="match status" value="1"/>
</dbReference>
<dbReference type="FunFam" id="3.40.50.300:FF:000210">
    <property type="entry name" value="Si:dkey-16p6.1"/>
    <property type="match status" value="1"/>
</dbReference>
<dbReference type="Pfam" id="PF17779">
    <property type="entry name" value="WHD_NOD2"/>
    <property type="match status" value="1"/>
</dbReference>
<keyword evidence="3" id="KW-0433">Leucine-rich repeat</keyword>
<dbReference type="InterPro" id="IPR007111">
    <property type="entry name" value="NACHT_NTPase"/>
</dbReference>
<sequence>MMMEVQEDLKRKLRKRFEYIWEGTDKQGTAIELNSIYTELHITDRGEDVVSHEHDMWKISSIWRTQNSFEVAIHINDIFKPSLNEEKQTRTVLMKGIAGTGKSTAVQKFILDWADGKANQDIDFIFVFPFNEINVIQHKQLSLIGLLHHFYPELNQCEALTLTGSKILIIFDGLDAGCIPLNFLHYHTVTEVTRTSSVDVLLTNLISGKLLNSALLWITSRPVAANQIPPECVNRVVDVHGFKHSQREEYFQKKFNDQNLARKIITHIESSKSLRTMCHIPLFCWISAFVLERTLRSSHEHVHNVAQMYTHFVLLQTCAQKQANGAAGLQKLTSFFIKIGQLAYRRLEDSSSLLYDKDLRKYGINIAEFSAQSWLCMKIFSEDSQICSVYRLTLPGIKEYLAAFYVLLMFQNQNINLLKKPRVHSSLFSQLFKRSRLSDLLKSGMERALENKNGKLDLFLCFLLGISLNTSQILLQDLITFSGITSEHVSETVKYIKSKIVKTHCPEQCINLFHCLMELNDSSLTKEMEAHVEAGLPEKNLSPIQCSALAYILLMSWDSLDVLDLKRNYLSDVGLLRLLPVVRLCKEAL</sequence>
<accession>A0A0P7UD66</accession>
<evidence type="ECO:0000256" key="1">
    <source>
        <dbReference type="ARBA" id="ARBA00004496"/>
    </source>
</evidence>
<dbReference type="PANTHER" id="PTHR24106">
    <property type="entry name" value="NACHT, LRR AND CARD DOMAINS-CONTAINING"/>
    <property type="match status" value="1"/>
</dbReference>
<evidence type="ECO:0000259" key="7">
    <source>
        <dbReference type="PROSITE" id="PS50837"/>
    </source>
</evidence>
<keyword evidence="6" id="KW-0067">ATP-binding</keyword>
<dbReference type="InterPro" id="IPR001611">
    <property type="entry name" value="Leu-rich_rpt"/>
</dbReference>
<dbReference type="SMART" id="SM01288">
    <property type="entry name" value="FISNA"/>
    <property type="match status" value="1"/>
</dbReference>
<dbReference type="AlphaFoldDB" id="A0A0P7UD66"/>
<comment type="caution">
    <text evidence="8">The sequence shown here is derived from an EMBL/GenBank/DDBJ whole genome shotgun (WGS) entry which is preliminary data.</text>
</comment>
<dbReference type="Gene3D" id="3.40.50.300">
    <property type="entry name" value="P-loop containing nucleotide triphosphate hydrolases"/>
    <property type="match status" value="1"/>
</dbReference>
<protein>
    <recommendedName>
        <fullName evidence="7">NACHT domain-containing protein</fullName>
    </recommendedName>
</protein>
<keyword evidence="2" id="KW-0963">Cytoplasm</keyword>
<evidence type="ECO:0000313" key="8">
    <source>
        <dbReference type="EMBL" id="KPP56751.1"/>
    </source>
</evidence>
<keyword evidence="4" id="KW-0677">Repeat</keyword>
<dbReference type="InterPro" id="IPR041267">
    <property type="entry name" value="NLRP_HD2"/>
</dbReference>
<dbReference type="InterPro" id="IPR027417">
    <property type="entry name" value="P-loop_NTPase"/>
</dbReference>
<evidence type="ECO:0000256" key="4">
    <source>
        <dbReference type="ARBA" id="ARBA00022737"/>
    </source>
</evidence>
<comment type="subcellular location">
    <subcellularLocation>
        <location evidence="1">Cytoplasm</location>
    </subcellularLocation>
</comment>
<dbReference type="Proteomes" id="UP000034805">
    <property type="component" value="Unassembled WGS sequence"/>
</dbReference>
<evidence type="ECO:0000256" key="5">
    <source>
        <dbReference type="ARBA" id="ARBA00022741"/>
    </source>
</evidence>
<dbReference type="GO" id="GO:0005737">
    <property type="term" value="C:cytoplasm"/>
    <property type="evidence" value="ECO:0007669"/>
    <property type="project" value="UniProtKB-SubCell"/>
</dbReference>
<reference evidence="8 9" key="1">
    <citation type="submission" date="2015-08" db="EMBL/GenBank/DDBJ databases">
        <title>The genome of the Asian arowana (Scleropages formosus).</title>
        <authorList>
            <person name="Tan M.H."/>
            <person name="Gan H.M."/>
            <person name="Croft L.J."/>
            <person name="Austin C.M."/>
        </authorList>
    </citation>
    <scope>NUCLEOTIDE SEQUENCE [LARGE SCALE GENOMIC DNA]</scope>
    <source>
        <strain evidence="8">Aro1</strain>
    </source>
</reference>
<evidence type="ECO:0000313" key="9">
    <source>
        <dbReference type="Proteomes" id="UP000034805"/>
    </source>
</evidence>
<dbReference type="InterPro" id="IPR051261">
    <property type="entry name" value="NLR"/>
</dbReference>
<proteinExistence type="predicted"/>